<proteinExistence type="predicted"/>
<dbReference type="AlphaFoldDB" id="A0A238IVD3"/>
<sequence length="44" mass="4680">MTRNTWCVIMAATHIEKTASQAVAGPVNVIEATGTISNEFCAIE</sequence>
<accession>A0A238IVD3</accession>
<keyword evidence="2" id="KW-1185">Reference proteome</keyword>
<organism evidence="1 2">
    <name type="scientific">Boseongicola aestuarii</name>
    <dbReference type="NCBI Taxonomy" id="1470561"/>
    <lineage>
        <taxon>Bacteria</taxon>
        <taxon>Pseudomonadati</taxon>
        <taxon>Pseudomonadota</taxon>
        <taxon>Alphaproteobacteria</taxon>
        <taxon>Rhodobacterales</taxon>
        <taxon>Paracoccaceae</taxon>
        <taxon>Boseongicola</taxon>
    </lineage>
</organism>
<dbReference type="EMBL" id="FXXQ01000001">
    <property type="protein sequence ID" value="SMX21953.1"/>
    <property type="molecule type" value="Genomic_DNA"/>
</dbReference>
<protein>
    <submittedName>
        <fullName evidence="1">Uncharacterized protein</fullName>
    </submittedName>
</protein>
<dbReference type="Proteomes" id="UP000201838">
    <property type="component" value="Unassembled WGS sequence"/>
</dbReference>
<evidence type="ECO:0000313" key="2">
    <source>
        <dbReference type="Proteomes" id="UP000201838"/>
    </source>
</evidence>
<name>A0A238IVD3_9RHOB</name>
<gene>
    <name evidence="1" type="ORF">BOA8489_00040</name>
</gene>
<reference evidence="1 2" key="1">
    <citation type="submission" date="2017-05" db="EMBL/GenBank/DDBJ databases">
        <authorList>
            <person name="Song R."/>
            <person name="Chenine A.L."/>
            <person name="Ruprecht R.M."/>
        </authorList>
    </citation>
    <scope>NUCLEOTIDE SEQUENCE [LARGE SCALE GENOMIC DNA]</scope>
    <source>
        <strain evidence="1 2">CECT 8489</strain>
    </source>
</reference>
<evidence type="ECO:0000313" key="1">
    <source>
        <dbReference type="EMBL" id="SMX21953.1"/>
    </source>
</evidence>